<dbReference type="InterPro" id="IPR001387">
    <property type="entry name" value="Cro/C1-type_HTH"/>
</dbReference>
<accession>A0ABR5F268</accession>
<sequence length="75" mass="8398">MATQDIAPSRFRQWRTDAGLTLDDLADLTGRSKGYLSRIERGQRTPSPLVKVQLARSLGARVRDLFDVDPVRKAS</sequence>
<name>A0ABR5F268_9ACTN</name>
<evidence type="ECO:0000313" key="4">
    <source>
        <dbReference type="Proteomes" id="UP000035425"/>
    </source>
</evidence>
<dbReference type="Gene3D" id="1.10.260.40">
    <property type="entry name" value="lambda repressor-like DNA-binding domains"/>
    <property type="match status" value="1"/>
</dbReference>
<evidence type="ECO:0000313" key="3">
    <source>
        <dbReference type="EMBL" id="KLL10807.1"/>
    </source>
</evidence>
<reference evidence="3 4" key="1">
    <citation type="submission" date="2014-12" db="EMBL/GenBank/DDBJ databases">
        <title>Frankia sp. BMG5.1 draft genome.</title>
        <authorList>
            <person name="Gtari M."/>
            <person name="Ghodhbane-Gtari F."/>
            <person name="Nouioui I."/>
            <person name="Ktari A."/>
            <person name="Hezbri K."/>
            <person name="Mimouni W."/>
            <person name="Sbissi I."/>
            <person name="Ayari A."/>
            <person name="Yamanaka T."/>
            <person name="Normand P."/>
            <person name="Tisa L.S."/>
            <person name="Boudabous A."/>
        </authorList>
    </citation>
    <scope>NUCLEOTIDE SEQUENCE [LARGE SCALE GENOMIC DNA]</scope>
    <source>
        <strain evidence="3 4">BMG5.1</strain>
    </source>
</reference>
<dbReference type="SUPFAM" id="SSF47413">
    <property type="entry name" value="lambda repressor-like DNA-binding domains"/>
    <property type="match status" value="1"/>
</dbReference>
<protein>
    <recommendedName>
        <fullName evidence="2">HTH cro/C1-type domain-containing protein</fullName>
    </recommendedName>
</protein>
<gene>
    <name evidence="3" type="ORF">FrCorBMG51_15420</name>
</gene>
<dbReference type="SMART" id="SM00530">
    <property type="entry name" value="HTH_XRE"/>
    <property type="match status" value="1"/>
</dbReference>
<evidence type="ECO:0000256" key="1">
    <source>
        <dbReference type="ARBA" id="ARBA00023125"/>
    </source>
</evidence>
<dbReference type="CDD" id="cd00093">
    <property type="entry name" value="HTH_XRE"/>
    <property type="match status" value="1"/>
</dbReference>
<keyword evidence="4" id="KW-1185">Reference proteome</keyword>
<dbReference type="PANTHER" id="PTHR46797:SF1">
    <property type="entry name" value="METHYLPHOSPHONATE SYNTHASE"/>
    <property type="match status" value="1"/>
</dbReference>
<proteinExistence type="predicted"/>
<dbReference type="Proteomes" id="UP000035425">
    <property type="component" value="Unassembled WGS sequence"/>
</dbReference>
<dbReference type="EMBL" id="JWIO01000025">
    <property type="protein sequence ID" value="KLL10807.1"/>
    <property type="molecule type" value="Genomic_DNA"/>
</dbReference>
<dbReference type="InterPro" id="IPR050807">
    <property type="entry name" value="TransReg_Diox_bact_type"/>
</dbReference>
<organism evidence="3 4">
    <name type="scientific">Protofrankia coriariae</name>
    <dbReference type="NCBI Taxonomy" id="1562887"/>
    <lineage>
        <taxon>Bacteria</taxon>
        <taxon>Bacillati</taxon>
        <taxon>Actinomycetota</taxon>
        <taxon>Actinomycetes</taxon>
        <taxon>Frankiales</taxon>
        <taxon>Frankiaceae</taxon>
        <taxon>Protofrankia</taxon>
    </lineage>
</organism>
<comment type="caution">
    <text evidence="3">The sequence shown here is derived from an EMBL/GenBank/DDBJ whole genome shotgun (WGS) entry which is preliminary data.</text>
</comment>
<feature type="domain" description="HTH cro/C1-type" evidence="2">
    <location>
        <begin position="11"/>
        <end position="65"/>
    </location>
</feature>
<keyword evidence="1" id="KW-0238">DNA-binding</keyword>
<dbReference type="InterPro" id="IPR010982">
    <property type="entry name" value="Lambda_DNA-bd_dom_sf"/>
</dbReference>
<evidence type="ECO:0000259" key="2">
    <source>
        <dbReference type="PROSITE" id="PS50943"/>
    </source>
</evidence>
<dbReference type="PANTHER" id="PTHR46797">
    <property type="entry name" value="HTH-TYPE TRANSCRIPTIONAL REGULATOR"/>
    <property type="match status" value="1"/>
</dbReference>
<dbReference type="Pfam" id="PF13560">
    <property type="entry name" value="HTH_31"/>
    <property type="match status" value="1"/>
</dbReference>
<dbReference type="RefSeq" id="WP_047223759.1">
    <property type="nucleotide sequence ID" value="NZ_JWIO01000025.1"/>
</dbReference>
<dbReference type="PROSITE" id="PS50943">
    <property type="entry name" value="HTH_CROC1"/>
    <property type="match status" value="1"/>
</dbReference>